<dbReference type="InterPro" id="IPR052021">
    <property type="entry name" value="Type-I_RS_S_subunit"/>
</dbReference>
<dbReference type="Proteomes" id="UP001369082">
    <property type="component" value="Unassembled WGS sequence"/>
</dbReference>
<evidence type="ECO:0000256" key="3">
    <source>
        <dbReference type="ARBA" id="ARBA00023125"/>
    </source>
</evidence>
<keyword evidence="6" id="KW-1185">Reference proteome</keyword>
<dbReference type="Gene3D" id="3.90.220.20">
    <property type="entry name" value="DNA methylase specificity domains"/>
    <property type="match status" value="2"/>
</dbReference>
<keyword evidence="3" id="KW-0238">DNA-binding</keyword>
<dbReference type="CDD" id="cd17512">
    <property type="entry name" value="RMtype1_S_BceB55ORF5615P-TRD2-CR2_like"/>
    <property type="match status" value="1"/>
</dbReference>
<feature type="domain" description="Type I restriction modification DNA specificity" evidence="4">
    <location>
        <begin position="298"/>
        <end position="444"/>
    </location>
</feature>
<evidence type="ECO:0000259" key="4">
    <source>
        <dbReference type="Pfam" id="PF01420"/>
    </source>
</evidence>
<dbReference type="GO" id="GO:0004519">
    <property type="term" value="F:endonuclease activity"/>
    <property type="evidence" value="ECO:0007669"/>
    <property type="project" value="UniProtKB-KW"/>
</dbReference>
<accession>A0ABU9GRY8</accession>
<keyword evidence="5" id="KW-0255">Endonuclease</keyword>
<dbReference type="GO" id="GO:0016787">
    <property type="term" value="F:hydrolase activity"/>
    <property type="evidence" value="ECO:0007669"/>
    <property type="project" value="UniProtKB-KW"/>
</dbReference>
<name>A0ABU9GRY8_9GAMM</name>
<dbReference type="PANTHER" id="PTHR30408">
    <property type="entry name" value="TYPE-1 RESTRICTION ENZYME ECOKI SPECIFICITY PROTEIN"/>
    <property type="match status" value="1"/>
</dbReference>
<dbReference type="EC" id="3.1.21.-" evidence="5"/>
<dbReference type="RefSeq" id="WP_341598225.1">
    <property type="nucleotide sequence ID" value="NZ_JBAKAZ010000040.1"/>
</dbReference>
<reference evidence="5 6" key="1">
    <citation type="submission" date="2024-02" db="EMBL/GenBank/DDBJ databases">
        <title>Bacteria isolated from the canopy kelp, Nereocystis luetkeana.</title>
        <authorList>
            <person name="Pfister C.A."/>
            <person name="Younker I.T."/>
            <person name="Light S.H."/>
        </authorList>
    </citation>
    <scope>NUCLEOTIDE SEQUENCE [LARGE SCALE GENOMIC DNA]</scope>
    <source>
        <strain evidence="5 6">TI.1.05</strain>
    </source>
</reference>
<dbReference type="InterPro" id="IPR044946">
    <property type="entry name" value="Restrct_endonuc_typeI_TRD_sf"/>
</dbReference>
<keyword evidence="5" id="KW-0540">Nuclease</keyword>
<organism evidence="5 6">
    <name type="scientific">Psychromonas aquatilis</name>
    <dbReference type="NCBI Taxonomy" id="2005072"/>
    <lineage>
        <taxon>Bacteria</taxon>
        <taxon>Pseudomonadati</taxon>
        <taxon>Pseudomonadota</taxon>
        <taxon>Gammaproteobacteria</taxon>
        <taxon>Alteromonadales</taxon>
        <taxon>Psychromonadaceae</taxon>
        <taxon>Psychromonas</taxon>
    </lineage>
</organism>
<dbReference type="SUPFAM" id="SSF116734">
    <property type="entry name" value="DNA methylase specificity domain"/>
    <property type="match status" value="2"/>
</dbReference>
<dbReference type="PANTHER" id="PTHR30408:SF13">
    <property type="entry name" value="TYPE I RESTRICTION ENZYME HINDI SPECIFICITY SUBUNIT"/>
    <property type="match status" value="1"/>
</dbReference>
<sequence length="499" mass="55766">MGSNWQQIRLGEFASHQKGFAFKSKDYVDGGVGIVRVSNLTHDSIDTSDLRYISIEKTIDKGNFVLSENDVIIATVGSWPKNPASVVGKVIKVPKSCNGFLLNQNAVRFKVKTETKYDQQYLYSLLKSKRFSDYIIATAQGSANQASITIKDIYAFEFYCPPEDVRRGIAKQLNTLERKIELNQQTNQTLEKMAQTLFKSWFVDFDPVFDNALAKADFNLENLPSAWPAALVQRATSRLQVLQDNPTLQTKLTQHNLAETENNIALTQASQAENTHQHFPSEFEPTDEPSIGINGWVPKGWSLVTFESLINLTGGGTPKTSIEEYWNGDIPWFSVVDAPNDSDVFVVDTDKHVTKLGVEKSSTKILRSGTTIISARGTVGKCALVATPMAMNQSCYGINGKNDISDEFIYFLTRYQVSDLQKRGHGSVFNTITRETFKSINLPFSGELLTNKFSTTVSLLFEKVLNNNMQNIELIRLRDTLLPKLISGELQIPSKTESI</sequence>
<evidence type="ECO:0000313" key="6">
    <source>
        <dbReference type="Proteomes" id="UP001369082"/>
    </source>
</evidence>
<evidence type="ECO:0000256" key="1">
    <source>
        <dbReference type="ARBA" id="ARBA00010923"/>
    </source>
</evidence>
<feature type="domain" description="Type I restriction modification DNA specificity" evidence="4">
    <location>
        <begin position="3"/>
        <end position="192"/>
    </location>
</feature>
<comment type="similarity">
    <text evidence="1">Belongs to the type-I restriction system S methylase family.</text>
</comment>
<dbReference type="InterPro" id="IPR000055">
    <property type="entry name" value="Restrct_endonuc_typeI_TRD"/>
</dbReference>
<protein>
    <submittedName>
        <fullName evidence="5">Restriction endonuclease subunit S</fullName>
        <ecNumber evidence="5">3.1.21.-</ecNumber>
    </submittedName>
</protein>
<proteinExistence type="inferred from homology"/>
<evidence type="ECO:0000256" key="2">
    <source>
        <dbReference type="ARBA" id="ARBA00022747"/>
    </source>
</evidence>
<evidence type="ECO:0000313" key="5">
    <source>
        <dbReference type="EMBL" id="MEL0630095.1"/>
    </source>
</evidence>
<gene>
    <name evidence="5" type="ORF">V6256_10815</name>
</gene>
<comment type="caution">
    <text evidence="5">The sequence shown here is derived from an EMBL/GenBank/DDBJ whole genome shotgun (WGS) entry which is preliminary data.</text>
</comment>
<dbReference type="EMBL" id="JBAKAZ010000040">
    <property type="protein sequence ID" value="MEL0630095.1"/>
    <property type="molecule type" value="Genomic_DNA"/>
</dbReference>
<dbReference type="Pfam" id="PF01420">
    <property type="entry name" value="Methylase_S"/>
    <property type="match status" value="2"/>
</dbReference>
<dbReference type="CDD" id="cd17243">
    <property type="entry name" value="RMtype1_S_AchA6I-TRD2-CR2_like"/>
    <property type="match status" value="1"/>
</dbReference>
<keyword evidence="2" id="KW-0680">Restriction system</keyword>
<keyword evidence="5" id="KW-0378">Hydrolase</keyword>